<dbReference type="PROSITE" id="PS51352">
    <property type="entry name" value="THIOREDOXIN_2"/>
    <property type="match status" value="1"/>
</dbReference>
<feature type="domain" description="Thioredoxin" evidence="3">
    <location>
        <begin position="234"/>
        <end position="377"/>
    </location>
</feature>
<dbReference type="RefSeq" id="WP_296941286.1">
    <property type="nucleotide sequence ID" value="NZ_LT599032.1"/>
</dbReference>
<dbReference type="GO" id="GO:0016209">
    <property type="term" value="F:antioxidant activity"/>
    <property type="evidence" value="ECO:0007669"/>
    <property type="project" value="InterPro"/>
</dbReference>
<proteinExistence type="predicted"/>
<dbReference type="InterPro" id="IPR025380">
    <property type="entry name" value="DUF4369"/>
</dbReference>
<evidence type="ECO:0000256" key="2">
    <source>
        <dbReference type="ARBA" id="ARBA00023027"/>
    </source>
</evidence>
<reference evidence="4" key="1">
    <citation type="submission" date="2016-04" db="EMBL/GenBank/DDBJ databases">
        <authorList>
            <person name="Evans L.H."/>
            <person name="Alamgir A."/>
            <person name="Owens N."/>
            <person name="Weber N.D."/>
            <person name="Virtaneva K."/>
            <person name="Barbian K."/>
            <person name="Babar A."/>
            <person name="Rosenke K."/>
        </authorList>
    </citation>
    <scope>NUCLEOTIDE SEQUENCE</scope>
    <source>
        <strain evidence="4">86-1</strain>
    </source>
</reference>
<dbReference type="SUPFAM" id="SSF52833">
    <property type="entry name" value="Thioredoxin-like"/>
    <property type="match status" value="1"/>
</dbReference>
<protein>
    <recommendedName>
        <fullName evidence="3">Thioredoxin domain-containing protein</fullName>
    </recommendedName>
</protein>
<dbReference type="Pfam" id="PF00578">
    <property type="entry name" value="AhpC-TSA"/>
    <property type="match status" value="1"/>
</dbReference>
<evidence type="ECO:0000259" key="3">
    <source>
        <dbReference type="PROSITE" id="PS51352"/>
    </source>
</evidence>
<organism evidence="4">
    <name type="scientific">uncultured Dysgonomonas sp</name>
    <dbReference type="NCBI Taxonomy" id="206096"/>
    <lineage>
        <taxon>Bacteria</taxon>
        <taxon>Pseudomonadati</taxon>
        <taxon>Bacteroidota</taxon>
        <taxon>Bacteroidia</taxon>
        <taxon>Bacteroidales</taxon>
        <taxon>Dysgonomonadaceae</taxon>
        <taxon>Dysgonomonas</taxon>
        <taxon>environmental samples</taxon>
    </lineage>
</organism>
<accession>A0A212JLC0</accession>
<keyword evidence="1" id="KW-0560">Oxidoreductase</keyword>
<evidence type="ECO:0000256" key="1">
    <source>
        <dbReference type="ARBA" id="ARBA00023002"/>
    </source>
</evidence>
<dbReference type="AlphaFoldDB" id="A0A212JLC0"/>
<dbReference type="Pfam" id="PF14289">
    <property type="entry name" value="DUF4369"/>
    <property type="match status" value="1"/>
</dbReference>
<dbReference type="InterPro" id="IPR000866">
    <property type="entry name" value="AhpC/TSA"/>
</dbReference>
<dbReference type="PANTHER" id="PTHR13871">
    <property type="entry name" value="THIOREDOXIN"/>
    <property type="match status" value="1"/>
</dbReference>
<dbReference type="PROSITE" id="PS51257">
    <property type="entry name" value="PROKAR_LIPOPROTEIN"/>
    <property type="match status" value="1"/>
</dbReference>
<dbReference type="PANTHER" id="PTHR13871:SF96">
    <property type="entry name" value="THIOREDOXIN DOMAIN-CONTAINING PROTEIN"/>
    <property type="match status" value="1"/>
</dbReference>
<dbReference type="Gene3D" id="3.40.30.10">
    <property type="entry name" value="Glutaredoxin"/>
    <property type="match status" value="1"/>
</dbReference>
<evidence type="ECO:0000313" key="4">
    <source>
        <dbReference type="EMBL" id="SBW00210.1"/>
    </source>
</evidence>
<dbReference type="GO" id="GO:0016491">
    <property type="term" value="F:oxidoreductase activity"/>
    <property type="evidence" value="ECO:0007669"/>
    <property type="project" value="UniProtKB-KW"/>
</dbReference>
<dbReference type="InterPro" id="IPR013766">
    <property type="entry name" value="Thioredoxin_domain"/>
</dbReference>
<keyword evidence="2" id="KW-0520">NAD</keyword>
<dbReference type="InterPro" id="IPR036249">
    <property type="entry name" value="Thioredoxin-like_sf"/>
</dbReference>
<sequence>MLKNNILHCTGLILLFVAIVTSCSKNPKEFEISGKLDNVTGDYFFMSHEIGDSVFIDTVAISAKGEFSFRSEIDTLTEYSLYFNKNTKSTFVLANKGWKVELKGDVLYPDLIDVKGGDVNDDLTSFKEKNKALLKSRADILNTAEKNIKNEDSLVVKDYVVELKNINFELSNIAAAYVKANPDKIASVMLINTFFKDETSIPRLDENLSLLKGKAIDFPLTAELKSFRDKVKLSAVNAYAPGFSIKNMQDKTVQLSDFRGKYVLLLFAATTCDVCRDEKQDAIDVYNELKKQKKNIEFISIVKDSEQVPFTENIADSVKWNILPVKGGWAAKPFDTYYIREIPYNILISPTGIILERDLPIRAVISKMEELTGEKKK</sequence>
<name>A0A212JLC0_9BACT</name>
<dbReference type="InterPro" id="IPR052259">
    <property type="entry name" value="Nucleoredoxin-like"/>
</dbReference>
<dbReference type="EMBL" id="FLUM01000002">
    <property type="protein sequence ID" value="SBW00210.1"/>
    <property type="molecule type" value="Genomic_DNA"/>
</dbReference>
<gene>
    <name evidence="4" type="ORF">KL86DYS1_20132</name>
</gene>